<accession>A0A4W5MQM1</accession>
<evidence type="ECO:0000256" key="17">
    <source>
        <dbReference type="ARBA" id="ARBA00023242"/>
    </source>
</evidence>
<evidence type="ECO:0000256" key="21">
    <source>
        <dbReference type="ARBA" id="ARBA00023411"/>
    </source>
</evidence>
<keyword evidence="11 24" id="KW-0547">Nucleotide-binding</keyword>
<organism evidence="27 28">
    <name type="scientific">Hucho hucho</name>
    <name type="common">huchen</name>
    <dbReference type="NCBI Taxonomy" id="62062"/>
    <lineage>
        <taxon>Eukaryota</taxon>
        <taxon>Metazoa</taxon>
        <taxon>Chordata</taxon>
        <taxon>Craniata</taxon>
        <taxon>Vertebrata</taxon>
        <taxon>Euteleostomi</taxon>
        <taxon>Actinopterygii</taxon>
        <taxon>Neopterygii</taxon>
        <taxon>Teleostei</taxon>
        <taxon>Protacanthopterygii</taxon>
        <taxon>Salmoniformes</taxon>
        <taxon>Salmonidae</taxon>
        <taxon>Salmoninae</taxon>
        <taxon>Hucho</taxon>
    </lineage>
</organism>
<dbReference type="GO" id="GO:0004143">
    <property type="term" value="F:ATP-dependent diacylglycerol kinase activity"/>
    <property type="evidence" value="ECO:0007669"/>
    <property type="project" value="UniProtKB-EC"/>
</dbReference>
<dbReference type="Ensembl" id="ENSHHUT00000041210.1">
    <property type="protein sequence ID" value="ENSHHUP00000039665.1"/>
    <property type="gene ID" value="ENSHHUG00000024424.1"/>
</dbReference>
<dbReference type="InterPro" id="IPR001206">
    <property type="entry name" value="Diacylglycerol_kinase_cat_dom"/>
</dbReference>
<comment type="catalytic activity">
    <reaction evidence="21">
        <text>a 1,2-diacyl-sn-glycerol + ATP = a 1,2-diacyl-sn-glycero-3-phosphate + ADP + H(+)</text>
        <dbReference type="Rhea" id="RHEA:10272"/>
        <dbReference type="ChEBI" id="CHEBI:15378"/>
        <dbReference type="ChEBI" id="CHEBI:17815"/>
        <dbReference type="ChEBI" id="CHEBI:30616"/>
        <dbReference type="ChEBI" id="CHEBI:58608"/>
        <dbReference type="ChEBI" id="CHEBI:456216"/>
        <dbReference type="EC" id="2.7.1.107"/>
    </reaction>
    <physiologicalReaction direction="left-to-right" evidence="21">
        <dbReference type="Rhea" id="RHEA:10273"/>
    </physiologicalReaction>
</comment>
<evidence type="ECO:0000256" key="23">
    <source>
        <dbReference type="PROSITE-ProRule" id="PRU00023"/>
    </source>
</evidence>
<dbReference type="PROSITE" id="PS50088">
    <property type="entry name" value="ANK_REPEAT"/>
    <property type="match status" value="1"/>
</dbReference>
<feature type="repeat" description="ANK" evidence="23">
    <location>
        <begin position="889"/>
        <end position="915"/>
    </location>
</feature>
<dbReference type="InterPro" id="IPR000756">
    <property type="entry name" value="Diacylglycerol_kin_accessory"/>
</dbReference>
<keyword evidence="16" id="KW-0472">Membrane</keyword>
<feature type="region of interest" description="Disordered" evidence="25">
    <location>
        <begin position="820"/>
        <end position="859"/>
    </location>
</feature>
<dbReference type="FunFam" id="3.40.50.10330:FF:000002">
    <property type="entry name" value="Diacylglycerol kinase"/>
    <property type="match status" value="1"/>
</dbReference>
<dbReference type="GO" id="GO:0098978">
    <property type="term" value="C:glutamatergic synapse"/>
    <property type="evidence" value="ECO:0007669"/>
    <property type="project" value="TreeGrafter"/>
</dbReference>
<evidence type="ECO:0000256" key="19">
    <source>
        <dbReference type="ARBA" id="ARBA00023371"/>
    </source>
</evidence>
<dbReference type="GO" id="GO:0046486">
    <property type="term" value="P:glycerolipid metabolic process"/>
    <property type="evidence" value="ECO:0007669"/>
    <property type="project" value="UniProtKB-UniPathway"/>
</dbReference>
<keyword evidence="8" id="KW-0963">Cytoplasm</keyword>
<evidence type="ECO:0000256" key="8">
    <source>
        <dbReference type="ARBA" id="ARBA00022490"/>
    </source>
</evidence>
<comment type="pathway">
    <text evidence="22">Glycerolipid metabolism.</text>
</comment>
<evidence type="ECO:0000256" key="2">
    <source>
        <dbReference type="ARBA" id="ARBA00004236"/>
    </source>
</evidence>
<dbReference type="Gene3D" id="1.25.40.20">
    <property type="entry name" value="Ankyrin repeat-containing domain"/>
    <property type="match status" value="1"/>
</dbReference>
<evidence type="ECO:0000256" key="5">
    <source>
        <dbReference type="ARBA" id="ARBA00005175"/>
    </source>
</evidence>
<keyword evidence="7" id="KW-1003">Cell membrane</keyword>
<evidence type="ECO:0000256" key="18">
    <source>
        <dbReference type="ARBA" id="ARBA00023273"/>
    </source>
</evidence>
<dbReference type="SMART" id="SM00109">
    <property type="entry name" value="C1"/>
    <property type="match status" value="2"/>
</dbReference>
<dbReference type="GO" id="GO:0005886">
    <property type="term" value="C:plasma membrane"/>
    <property type="evidence" value="ECO:0007669"/>
    <property type="project" value="UniProtKB-SubCell"/>
</dbReference>
<sequence length="993" mass="111676">MESIQSRPLIRAPRCLRRNSSHLLPAEAVHRSRAAYGVHGRYRRSSQLRRPSTISNSAWQGRLVPAPNRRSSIVARHSSRSLYRNCSACWKPRGRRESLSPLQGTYYDPRLETWSGFVSKAIAKSGLQHLSAQPSASALAKFDPDREIRSSCDWTENALYGEHIWFETNVSGDFCYVGEQHCFQKSVARKKCAACKIVVHTICIEQLEKINFRCKPSFRESGSRNIREPTVVRHHWVHRRRQDGKCRQCGKGFQQKFAFHSKEIVAISCSWCKQAYHNKVSCFMLQQIEESCSLGAHASVIVPPTWILRVRRPQTSLKSSKKKKRTSFKRKSSKKGVEEARWKPFIVRPIPSQLMKPLLVFVNPKSGGNQGAKIIQSFMWYLNPRQVFDLSLGGPKDGLEMYRKVHNLRILACGGDGTVGWILSALDQLQLNPQPAVAILPLGTGNDLARTLNWGGGYTDEPVSKILSHVEDGNIVQLDRWNLIVEPNQDAGAEERDETEDGLPLDVFNNYFSLGFDAHVTLEFHESREANPEKFNSRFRNKMFYAGTAFSDFLMGSSKDLAKHIKVVCDGTDLTSKVQDLKLQCLVFLNIPRYCAGTMPWGNPSEHHDFEPQRHDDGCIEVIGFTMTSLATLQVGGHGERLNQCREVTLTTYKSIPMQVDGEPCKLAPSTIRISLRNQANMVQKAKRRTSIPLLNESSTRSSSSPGQQPFPERLRIRVNRISMHDYEALHYDKEKLKEASIPLGLIVVPGDSDLETCRSHIERLQEVRNEGRRGGQREGDRGETKSKTLSSQKLSPKWCFLDYELFILDPELVITETVSTSPGMPDLVDSSGEFPEASSKFAFPSSSSSPPPSPGPSRILEHTVSSDADVVLKELHKLGADLSVQDPSGCTLLHYAVDTGSKETVKYILDNGRDKAIHIYVGETVLHKAASLCQRTICHYLVEAGASLMKTDLQGDTPKHRAEKAKDAELAAYLENRQHYQMIQREDQETAV</sequence>
<evidence type="ECO:0000256" key="4">
    <source>
        <dbReference type="ARBA" id="ARBA00004514"/>
    </source>
</evidence>
<dbReference type="GO" id="GO:0007200">
    <property type="term" value="P:phospholipase C-activating G protein-coupled receptor signaling pathway"/>
    <property type="evidence" value="ECO:0007669"/>
    <property type="project" value="InterPro"/>
</dbReference>
<dbReference type="InterPro" id="IPR002219">
    <property type="entry name" value="PKC_DAG/PE"/>
</dbReference>
<comment type="subcellular location">
    <subcellularLocation>
        <location evidence="2">Cell membrane</location>
    </subcellularLocation>
    <subcellularLocation>
        <location evidence="3">Cell projection</location>
    </subcellularLocation>
    <subcellularLocation>
        <location evidence="4">Cytoplasm</location>
        <location evidence="4">Cytosol</location>
    </subcellularLocation>
    <subcellularLocation>
        <location evidence="1">Nucleus</location>
    </subcellularLocation>
</comment>
<feature type="compositionally biased region" description="Basic and acidic residues" evidence="25">
    <location>
        <begin position="766"/>
        <end position="787"/>
    </location>
</feature>
<protein>
    <recommendedName>
        <fullName evidence="24">Diacylglycerol kinase</fullName>
        <shortName evidence="24">DAG kinase</shortName>
        <ecNumber evidence="24">2.7.1.107</ecNumber>
    </recommendedName>
</protein>
<dbReference type="Proteomes" id="UP000314982">
    <property type="component" value="Unassembled WGS sequence"/>
</dbReference>
<reference evidence="28" key="1">
    <citation type="submission" date="2018-06" db="EMBL/GenBank/DDBJ databases">
        <title>Genome assembly of Danube salmon.</title>
        <authorList>
            <person name="Macqueen D.J."/>
            <person name="Gundappa M.K."/>
        </authorList>
    </citation>
    <scope>NUCLEOTIDE SEQUENCE [LARGE SCALE GENOMIC DNA]</scope>
</reference>
<evidence type="ECO:0000256" key="14">
    <source>
        <dbReference type="ARBA" id="ARBA00023043"/>
    </source>
</evidence>
<comment type="similarity">
    <text evidence="6 24">Belongs to the eukaryotic diacylglycerol kinase family.</text>
</comment>
<evidence type="ECO:0000313" key="28">
    <source>
        <dbReference type="Proteomes" id="UP000314982"/>
    </source>
</evidence>
<dbReference type="GO" id="GO:0005829">
    <property type="term" value="C:cytosol"/>
    <property type="evidence" value="ECO:0007669"/>
    <property type="project" value="UniProtKB-SubCell"/>
</dbReference>
<evidence type="ECO:0000256" key="16">
    <source>
        <dbReference type="ARBA" id="ARBA00023136"/>
    </source>
</evidence>
<evidence type="ECO:0000256" key="15">
    <source>
        <dbReference type="ARBA" id="ARBA00023098"/>
    </source>
</evidence>
<evidence type="ECO:0000256" key="11">
    <source>
        <dbReference type="ARBA" id="ARBA00022741"/>
    </source>
</evidence>
<dbReference type="InterPro" id="IPR056383">
    <property type="entry name" value="DGKI-like_dom"/>
</dbReference>
<dbReference type="GO" id="GO:0005634">
    <property type="term" value="C:nucleus"/>
    <property type="evidence" value="ECO:0007669"/>
    <property type="project" value="UniProtKB-SubCell"/>
</dbReference>
<dbReference type="InterPro" id="IPR017438">
    <property type="entry name" value="ATP-NAD_kinase_N"/>
</dbReference>
<keyword evidence="28" id="KW-1185">Reference proteome</keyword>
<dbReference type="AlphaFoldDB" id="A0A4W5MQM1"/>
<evidence type="ECO:0000259" key="26">
    <source>
        <dbReference type="PROSITE" id="PS50146"/>
    </source>
</evidence>
<dbReference type="Pfam" id="PF23578">
    <property type="entry name" value="DGKI"/>
    <property type="match status" value="1"/>
</dbReference>
<evidence type="ECO:0000256" key="12">
    <source>
        <dbReference type="ARBA" id="ARBA00022777"/>
    </source>
</evidence>
<keyword evidence="18" id="KW-0966">Cell projection</keyword>
<evidence type="ECO:0000256" key="10">
    <source>
        <dbReference type="ARBA" id="ARBA00022737"/>
    </source>
</evidence>
<dbReference type="GO" id="GO:0005524">
    <property type="term" value="F:ATP binding"/>
    <property type="evidence" value="ECO:0007669"/>
    <property type="project" value="UniProtKB-KW"/>
</dbReference>
<dbReference type="InterPro" id="IPR047484">
    <property type="entry name" value="C1_DGKzeta_rpt2"/>
</dbReference>
<feature type="region of interest" description="Disordered" evidence="25">
    <location>
        <begin position="685"/>
        <end position="713"/>
    </location>
</feature>
<evidence type="ECO:0000313" key="27">
    <source>
        <dbReference type="Ensembl" id="ENSHHUP00000039665.1"/>
    </source>
</evidence>
<comment type="catalytic activity">
    <reaction evidence="19">
        <text>1,2-di-(9Z-octadecenoyl)-sn-glycerol + ATP = 1,2-di-(9Z-octadecenoyl)-sn-glycero-3-phosphate + ADP + H(+)</text>
        <dbReference type="Rhea" id="RHEA:40327"/>
        <dbReference type="ChEBI" id="CHEBI:15378"/>
        <dbReference type="ChEBI" id="CHEBI:30616"/>
        <dbReference type="ChEBI" id="CHEBI:52333"/>
        <dbReference type="ChEBI" id="CHEBI:74546"/>
        <dbReference type="ChEBI" id="CHEBI:456216"/>
    </reaction>
    <physiologicalReaction direction="left-to-right" evidence="19">
        <dbReference type="Rhea" id="RHEA:40328"/>
    </physiologicalReaction>
</comment>
<evidence type="ECO:0000256" key="1">
    <source>
        <dbReference type="ARBA" id="ARBA00004123"/>
    </source>
</evidence>
<dbReference type="PROSITE" id="PS50146">
    <property type="entry name" value="DAGK"/>
    <property type="match status" value="1"/>
</dbReference>
<proteinExistence type="inferred from homology"/>
<evidence type="ECO:0000256" key="13">
    <source>
        <dbReference type="ARBA" id="ARBA00022840"/>
    </source>
</evidence>
<name>A0A4W5MQM1_9TELE</name>
<evidence type="ECO:0000256" key="6">
    <source>
        <dbReference type="ARBA" id="ARBA00009280"/>
    </source>
</evidence>
<dbReference type="SUPFAM" id="SSF111331">
    <property type="entry name" value="NAD kinase/diacylglycerol kinase-like"/>
    <property type="match status" value="1"/>
</dbReference>
<dbReference type="GO" id="GO:0042995">
    <property type="term" value="C:cell projection"/>
    <property type="evidence" value="ECO:0007669"/>
    <property type="project" value="UniProtKB-SubCell"/>
</dbReference>
<dbReference type="EC" id="2.7.1.107" evidence="24"/>
<dbReference type="Pfam" id="PF00609">
    <property type="entry name" value="DAGK_acc"/>
    <property type="match status" value="1"/>
</dbReference>
<evidence type="ECO:0000256" key="3">
    <source>
        <dbReference type="ARBA" id="ARBA00004316"/>
    </source>
</evidence>
<keyword evidence="13 24" id="KW-0067">ATP-binding</keyword>
<dbReference type="PANTHER" id="PTHR11255">
    <property type="entry name" value="DIACYLGLYCEROL KINASE"/>
    <property type="match status" value="1"/>
</dbReference>
<dbReference type="SMART" id="SM00045">
    <property type="entry name" value="DAGKa"/>
    <property type="match status" value="1"/>
</dbReference>
<dbReference type="PANTHER" id="PTHR11255:SF43">
    <property type="entry name" value="DIACYLGLYCEROL KINASE ZETA"/>
    <property type="match status" value="1"/>
</dbReference>
<dbReference type="Gene3D" id="2.60.200.40">
    <property type="match status" value="1"/>
</dbReference>
<evidence type="ECO:0000256" key="25">
    <source>
        <dbReference type="SAM" id="MobiDB-lite"/>
    </source>
</evidence>
<keyword evidence="17" id="KW-0539">Nucleus</keyword>
<dbReference type="UniPathway" id="UPA00230"/>
<dbReference type="SUPFAM" id="SSF48403">
    <property type="entry name" value="Ankyrin repeat"/>
    <property type="match status" value="1"/>
</dbReference>
<dbReference type="CDD" id="cd20895">
    <property type="entry name" value="C1_DGKzeta_rpt2"/>
    <property type="match status" value="1"/>
</dbReference>
<feature type="region of interest" description="Disordered" evidence="25">
    <location>
        <begin position="766"/>
        <end position="790"/>
    </location>
</feature>
<comment type="catalytic activity">
    <reaction evidence="20">
        <text>1-octadecanoyl-2-(5Z,8Z,11Z,14Z-eicosatetraenoyl)-sn-glycerol + ATP = 1-octadecanoyl-2-(5Z,8Z,11Z,14Z-eicosatetraenoyl)-sn-glycero-3-phosphate + ADP + H(+)</text>
        <dbReference type="Rhea" id="RHEA:40323"/>
        <dbReference type="ChEBI" id="CHEBI:15378"/>
        <dbReference type="ChEBI" id="CHEBI:30616"/>
        <dbReference type="ChEBI" id="CHEBI:75728"/>
        <dbReference type="ChEBI" id="CHEBI:77091"/>
        <dbReference type="ChEBI" id="CHEBI:456216"/>
    </reaction>
    <physiologicalReaction direction="left-to-right" evidence="20">
        <dbReference type="Rhea" id="RHEA:40324"/>
    </physiologicalReaction>
</comment>
<evidence type="ECO:0000256" key="7">
    <source>
        <dbReference type="ARBA" id="ARBA00022475"/>
    </source>
</evidence>
<evidence type="ECO:0000256" key="24">
    <source>
        <dbReference type="RuleBase" id="RU361128"/>
    </source>
</evidence>
<dbReference type="Pfam" id="PF12796">
    <property type="entry name" value="Ank_2"/>
    <property type="match status" value="1"/>
</dbReference>
<dbReference type="InterPro" id="IPR037607">
    <property type="entry name" value="DGK"/>
</dbReference>
<dbReference type="InterPro" id="IPR016064">
    <property type="entry name" value="NAD/diacylglycerol_kinase_sf"/>
</dbReference>
<keyword evidence="10" id="KW-0677">Repeat</keyword>
<evidence type="ECO:0000256" key="20">
    <source>
        <dbReference type="ARBA" id="ARBA00023400"/>
    </source>
</evidence>
<keyword evidence="9 24" id="KW-0808">Transferase</keyword>
<dbReference type="SMART" id="SM00248">
    <property type="entry name" value="ANK"/>
    <property type="match status" value="2"/>
</dbReference>
<keyword evidence="15" id="KW-0443">Lipid metabolism</keyword>
<dbReference type="InterPro" id="IPR036770">
    <property type="entry name" value="Ankyrin_rpt-contain_sf"/>
</dbReference>
<evidence type="ECO:0000256" key="9">
    <source>
        <dbReference type="ARBA" id="ARBA00022679"/>
    </source>
</evidence>
<comment type="pathway">
    <text evidence="5">Lipid metabolism; glycerolipid metabolism.</text>
</comment>
<feature type="domain" description="DAGKc" evidence="26">
    <location>
        <begin position="353"/>
        <end position="487"/>
    </location>
</feature>
<dbReference type="PROSITE" id="PS50297">
    <property type="entry name" value="ANK_REP_REGION"/>
    <property type="match status" value="1"/>
</dbReference>
<feature type="compositionally biased region" description="Basic residues" evidence="25">
    <location>
        <begin position="319"/>
        <end position="334"/>
    </location>
</feature>
<feature type="region of interest" description="Disordered" evidence="25">
    <location>
        <begin position="313"/>
        <end position="335"/>
    </location>
</feature>
<keyword evidence="12 24" id="KW-0418">Kinase</keyword>
<reference evidence="27" key="2">
    <citation type="submission" date="2025-08" db="UniProtKB">
        <authorList>
            <consortium name="Ensembl"/>
        </authorList>
    </citation>
    <scope>IDENTIFICATION</scope>
</reference>
<dbReference type="GeneTree" id="ENSGT00940000156152"/>
<dbReference type="FunFam" id="2.60.200.40:FF:000002">
    <property type="entry name" value="Diacylglycerol kinase"/>
    <property type="match status" value="1"/>
</dbReference>
<reference evidence="27" key="3">
    <citation type="submission" date="2025-09" db="UniProtKB">
        <authorList>
            <consortium name="Ensembl"/>
        </authorList>
    </citation>
    <scope>IDENTIFICATION</scope>
</reference>
<evidence type="ECO:0000256" key="22">
    <source>
        <dbReference type="ARBA" id="ARBA00060536"/>
    </source>
</evidence>
<dbReference type="Pfam" id="PF00781">
    <property type="entry name" value="DAGK_cat"/>
    <property type="match status" value="1"/>
</dbReference>
<dbReference type="InterPro" id="IPR002110">
    <property type="entry name" value="Ankyrin_rpt"/>
</dbReference>
<keyword evidence="14 23" id="KW-0040">ANK repeat</keyword>
<dbReference type="SMART" id="SM00046">
    <property type="entry name" value="DAGKc"/>
    <property type="match status" value="1"/>
</dbReference>
<dbReference type="Gene3D" id="3.40.50.10330">
    <property type="entry name" value="Probable inorganic polyphosphate/atp-NAD kinase, domain 1"/>
    <property type="match status" value="1"/>
</dbReference>